<dbReference type="Pfam" id="PF05699">
    <property type="entry name" value="Dimer_Tnp_hAT"/>
    <property type="match status" value="1"/>
</dbReference>
<reference evidence="2" key="1">
    <citation type="submission" date="2015-07" db="EMBL/GenBank/DDBJ databases">
        <title>MeaNS - Measles Nucleotide Surveillance Program.</title>
        <authorList>
            <person name="Tran T."/>
            <person name="Druce J."/>
        </authorList>
    </citation>
    <scope>NUCLEOTIDE SEQUENCE</scope>
    <source>
        <strain evidence="2">UCB-OBI-ISO-001</strain>
        <tissue evidence="2">Gonad</tissue>
    </source>
</reference>
<protein>
    <recommendedName>
        <fullName evidence="1">HAT C-terminal dimerisation domain-containing protein</fullName>
    </recommendedName>
</protein>
<dbReference type="PANTHER" id="PTHR45913">
    <property type="entry name" value="EPM2A-INTERACTING PROTEIN 1"/>
    <property type="match status" value="1"/>
</dbReference>
<proteinExistence type="predicted"/>
<dbReference type="OrthoDB" id="1101576at2759"/>
<name>A0A0L8HK32_OCTBM</name>
<sequence>KYLDEYVRFRFVSLQKSPQCVICYKTAKNDRIRHSRLERHSRTTHLALGDYPKAFFEAKRYSLKQAKLDGSGAFRQQISMAVVAFYEITMLIAKGKKSHNIVESLIKPSLLRAAEFVPGKYSANKLSQISLSNDTVNGRIDDLSQDIKDQILDQIRDSPVFAIQCDETTDILCSQILVYPRFVSGNCVKEEMFCHPMDSGTTAAAIFRVVSNFFQENRLSWDLMVGVGTDGAPSILGLKSGFIIREKEQKNPSVACTHCILHHEVLASRTLHTEMRNILSMVIKVVNFVKAGALNSRLFKLLCKDVESEHEAMLFHTNVRWLSKGNMLGRLYELREEVAIFLDLQQKADLHGKFQSEGFQLSLAYLVDIFEVLNAFNLKLQGENITILTPHNTTQTFVAKLVLWKCRIQQGNTASFSYLDSALIHTKEDFKELDLETFWIKYFLVYPLISHQGLRILAMFESTYLCEAAFSTLVAVKTKNRNRLYVERDIRCALSGIQPCIQDLVSKR</sequence>
<dbReference type="STRING" id="37653.A0A0L8HK32"/>
<dbReference type="EMBL" id="KQ417942">
    <property type="protein sequence ID" value="KOF89587.1"/>
    <property type="molecule type" value="Genomic_DNA"/>
</dbReference>
<gene>
    <name evidence="2" type="ORF">OCBIM_22012801mg</name>
</gene>
<dbReference type="AlphaFoldDB" id="A0A0L8HK32"/>
<feature type="domain" description="HAT C-terminal dimerisation" evidence="1">
    <location>
        <begin position="418"/>
        <end position="494"/>
    </location>
</feature>
<accession>A0A0L8HK32</accession>
<evidence type="ECO:0000313" key="2">
    <source>
        <dbReference type="EMBL" id="KOF89587.1"/>
    </source>
</evidence>
<dbReference type="PANTHER" id="PTHR45913:SF22">
    <property type="entry name" value="SCAN BOX DOMAIN-CONTAINING PROTEIN"/>
    <property type="match status" value="1"/>
</dbReference>
<dbReference type="InterPro" id="IPR008906">
    <property type="entry name" value="HATC_C_dom"/>
</dbReference>
<dbReference type="GO" id="GO:0046983">
    <property type="term" value="F:protein dimerization activity"/>
    <property type="evidence" value="ECO:0007669"/>
    <property type="project" value="InterPro"/>
</dbReference>
<evidence type="ECO:0000259" key="1">
    <source>
        <dbReference type="Pfam" id="PF05699"/>
    </source>
</evidence>
<dbReference type="InterPro" id="IPR012337">
    <property type="entry name" value="RNaseH-like_sf"/>
</dbReference>
<feature type="non-terminal residue" evidence="2">
    <location>
        <position position="1"/>
    </location>
</feature>
<dbReference type="SUPFAM" id="SSF53098">
    <property type="entry name" value="Ribonuclease H-like"/>
    <property type="match status" value="1"/>
</dbReference>
<organism evidence="2">
    <name type="scientific">Octopus bimaculoides</name>
    <name type="common">California two-spotted octopus</name>
    <dbReference type="NCBI Taxonomy" id="37653"/>
    <lineage>
        <taxon>Eukaryota</taxon>
        <taxon>Metazoa</taxon>
        <taxon>Spiralia</taxon>
        <taxon>Lophotrochozoa</taxon>
        <taxon>Mollusca</taxon>
        <taxon>Cephalopoda</taxon>
        <taxon>Coleoidea</taxon>
        <taxon>Octopodiformes</taxon>
        <taxon>Octopoda</taxon>
        <taxon>Incirrata</taxon>
        <taxon>Octopodidae</taxon>
        <taxon>Octopus</taxon>
    </lineage>
</organism>